<name>A0AB94ID68_9GAMM</name>
<dbReference type="Proteomes" id="UP000506160">
    <property type="component" value="Unassembled WGS sequence"/>
</dbReference>
<feature type="signal peptide" evidence="1">
    <location>
        <begin position="1"/>
        <end position="18"/>
    </location>
</feature>
<gene>
    <name evidence="2" type="ORF">O970_04080</name>
</gene>
<keyword evidence="1" id="KW-0732">Signal</keyword>
<dbReference type="EMBL" id="AWGA01000043">
    <property type="protein sequence ID" value="TEA27368.1"/>
    <property type="molecule type" value="Genomic_DNA"/>
</dbReference>
<feature type="chain" id="PRO_5044491854" evidence="1">
    <location>
        <begin position="19"/>
        <end position="121"/>
    </location>
</feature>
<keyword evidence="3" id="KW-1185">Reference proteome</keyword>
<evidence type="ECO:0000313" key="3">
    <source>
        <dbReference type="Proteomes" id="UP000506160"/>
    </source>
</evidence>
<reference evidence="2 3" key="1">
    <citation type="journal article" date="2014" name="Appl. Environ. Microbiol.">
        <title>Genomic features of a bumble bee symbiont reflect its host environment.</title>
        <authorList>
            <person name="Martinson V.G."/>
            <person name="Magoc T."/>
            <person name="Koch H."/>
            <person name="Salzberg S.L."/>
            <person name="Moran N.A."/>
        </authorList>
    </citation>
    <scope>NUCLEOTIDE SEQUENCE [LARGE SCALE GENOMIC DNA]</scope>
    <source>
        <strain evidence="2 3">Bimp</strain>
    </source>
</reference>
<comment type="caution">
    <text evidence="2">The sequence shown here is derived from an EMBL/GenBank/DDBJ whole genome shotgun (WGS) entry which is preliminary data.</text>
</comment>
<organism evidence="2 3">
    <name type="scientific">Candidatus Schmidhempelia bombi str. Bimp</name>
    <dbReference type="NCBI Taxonomy" id="1387197"/>
    <lineage>
        <taxon>Bacteria</taxon>
        <taxon>Pseudomonadati</taxon>
        <taxon>Pseudomonadota</taxon>
        <taxon>Gammaproteobacteria</taxon>
        <taxon>Orbales</taxon>
        <taxon>Orbaceae</taxon>
        <taxon>Candidatus Schmidhempelia</taxon>
    </lineage>
</organism>
<proteinExistence type="predicted"/>
<protein>
    <submittedName>
        <fullName evidence="2">Uncharacterized protein</fullName>
    </submittedName>
</protein>
<accession>A0AB94ID68</accession>
<sequence>MKLIQFSVLLLVSSFSFANIYIYQGIFDNQKNKFVNLPLEEPNIIFNPKNQTATSQKDCVEYLESDIGRKITTIKKVYHYQNKQFIYSPTEDSCLIYFEYDHQSDSSFNCDAESYSKCIFE</sequence>
<evidence type="ECO:0000313" key="2">
    <source>
        <dbReference type="EMBL" id="TEA27368.1"/>
    </source>
</evidence>
<dbReference type="AlphaFoldDB" id="A0AB94ID68"/>
<evidence type="ECO:0000256" key="1">
    <source>
        <dbReference type="SAM" id="SignalP"/>
    </source>
</evidence>
<dbReference type="RefSeq" id="WP_133459313.1">
    <property type="nucleotide sequence ID" value="NZ_AWGA01000043.1"/>
</dbReference>